<dbReference type="HOGENOM" id="CLU_025908_4_2_5"/>
<dbReference type="CDD" id="cd24052">
    <property type="entry name" value="ASKHA_NBD_HpPPX-GppA-like"/>
    <property type="match status" value="1"/>
</dbReference>
<feature type="domain" description="Ppx/GppA phosphatase N-terminal" evidence="1">
    <location>
        <begin position="47"/>
        <end position="324"/>
    </location>
</feature>
<dbReference type="SUPFAM" id="SSF53067">
    <property type="entry name" value="Actin-like ATPase domain"/>
    <property type="match status" value="2"/>
</dbReference>
<dbReference type="InterPro" id="IPR050273">
    <property type="entry name" value="GppA/Ppx_hydrolase"/>
</dbReference>
<dbReference type="InterPro" id="IPR003695">
    <property type="entry name" value="Ppx_GppA_N"/>
</dbReference>
<dbReference type="KEGG" id="rpm:RSPPHO_01183"/>
<dbReference type="Pfam" id="PF21697">
    <property type="entry name" value="Ppx_C"/>
    <property type="match status" value="1"/>
</dbReference>
<dbReference type="PANTHER" id="PTHR30005">
    <property type="entry name" value="EXOPOLYPHOSPHATASE"/>
    <property type="match status" value="1"/>
</dbReference>
<dbReference type="PATRIC" id="fig|1150469.3.peg.1341"/>
<dbReference type="Gene3D" id="3.30.420.40">
    <property type="match status" value="1"/>
</dbReference>
<dbReference type="Gene3D" id="1.10.3210.10">
    <property type="entry name" value="Hypothetical protein af1432"/>
    <property type="match status" value="1"/>
</dbReference>
<protein>
    <submittedName>
        <fullName evidence="3">Ppx/GppA phosphatase</fullName>
    </submittedName>
</protein>
<proteinExistence type="predicted"/>
<name>H6SSD0_PARPM</name>
<dbReference type="Pfam" id="PF02541">
    <property type="entry name" value="Ppx-GppA"/>
    <property type="match status" value="1"/>
</dbReference>
<dbReference type="EMBL" id="HE663493">
    <property type="protein sequence ID" value="CCG07809.1"/>
    <property type="molecule type" value="Genomic_DNA"/>
</dbReference>
<dbReference type="STRING" id="1150469.RSPPHO_01183"/>
<feature type="domain" description="Exopolyphosphatase C-terminal" evidence="2">
    <location>
        <begin position="333"/>
        <end position="506"/>
    </location>
</feature>
<gene>
    <name evidence="3" type="ORF">RSPPHO_01183</name>
</gene>
<evidence type="ECO:0000313" key="3">
    <source>
        <dbReference type="EMBL" id="CCG07809.1"/>
    </source>
</evidence>
<organism evidence="3 4">
    <name type="scientific">Pararhodospirillum photometricum DSM 122</name>
    <dbReference type="NCBI Taxonomy" id="1150469"/>
    <lineage>
        <taxon>Bacteria</taxon>
        <taxon>Pseudomonadati</taxon>
        <taxon>Pseudomonadota</taxon>
        <taxon>Alphaproteobacteria</taxon>
        <taxon>Rhodospirillales</taxon>
        <taxon>Rhodospirillaceae</taxon>
        <taxon>Pararhodospirillum</taxon>
    </lineage>
</organism>
<dbReference type="eggNOG" id="COG0248">
    <property type="taxonomic scope" value="Bacteria"/>
</dbReference>
<dbReference type="Gene3D" id="3.30.420.150">
    <property type="entry name" value="Exopolyphosphatase. Domain 2"/>
    <property type="match status" value="1"/>
</dbReference>
<evidence type="ECO:0000259" key="2">
    <source>
        <dbReference type="Pfam" id="PF21697"/>
    </source>
</evidence>
<dbReference type="InterPro" id="IPR043129">
    <property type="entry name" value="ATPase_NBD"/>
</dbReference>
<evidence type="ECO:0000259" key="1">
    <source>
        <dbReference type="Pfam" id="PF02541"/>
    </source>
</evidence>
<dbReference type="AlphaFoldDB" id="H6SSD0"/>
<dbReference type="GO" id="GO:0016462">
    <property type="term" value="F:pyrophosphatase activity"/>
    <property type="evidence" value="ECO:0007669"/>
    <property type="project" value="TreeGrafter"/>
</dbReference>
<accession>H6SSD0</accession>
<keyword evidence="4" id="KW-1185">Reference proteome</keyword>
<dbReference type="PANTHER" id="PTHR30005:SF0">
    <property type="entry name" value="RETROGRADE REGULATION PROTEIN 2"/>
    <property type="match status" value="1"/>
</dbReference>
<evidence type="ECO:0000313" key="4">
    <source>
        <dbReference type="Proteomes" id="UP000033220"/>
    </source>
</evidence>
<dbReference type="SUPFAM" id="SSF109604">
    <property type="entry name" value="HD-domain/PDEase-like"/>
    <property type="match status" value="1"/>
</dbReference>
<reference evidence="3 4" key="1">
    <citation type="submission" date="2012-02" db="EMBL/GenBank/DDBJ databases">
        <title>Shotgun genome sequence of Phaeospirillum photometricum DSM 122.</title>
        <authorList>
            <person name="Duquesne K."/>
            <person name="Sturgis J."/>
        </authorList>
    </citation>
    <scope>NUCLEOTIDE SEQUENCE [LARGE SCALE GENOMIC DNA]</scope>
    <source>
        <strain evidence="4">DSM122</strain>
    </source>
</reference>
<dbReference type="InterPro" id="IPR048951">
    <property type="entry name" value="Ppx_C"/>
</dbReference>
<dbReference type="Proteomes" id="UP000033220">
    <property type="component" value="Chromosome DSM 122"/>
</dbReference>
<sequence length="517" mass="56050">MFSIHEAERMATCFSPTPPVTTASVLEAEAPPLGVVDIGSNSVRLVVYRGTGRTPLPLLNEKATCGLGRGLGASELLNPEGKGLALAAVSRYARLAEAMGVGTLDLVATAAIRDAWDGPAFVAEIEAATGHPVTVLSGEDEARMAALGVLCGLPDANGMVADLGGGSLELVMVHDGHFDQYTTMPLGVLRLSEASGNDRARACEIIDDHLLRLPWLSQCRGRSLYAVGGAWRTLARVCIEQIGYPLHVLDNFSLPYDEALRLFDLIARLPRKALEGIDGISRKRVPHLTIATVLLERLLQEARPDHLVFSVYGMREGRFFQTLPPEVQTQDPLISACEALARAAGRFPGQGRELFAWMAPLFLGESQRDSRLRLATCLIGDVFWSEHPDYRADQAFHRVLKMPFMGLSHTDRACLALAVRHRYTSDPGDDWVDRAEKLLDSATLSRVRTIGHALRLGYAVSGGAPGLISRTALTLQDGALTLHVPGHDPIYQPEVFAKRLERLARGLGVSPRTVTLA</sequence>